<sequence length="340" mass="38162">MSATTENTPDHDNAKQITAAFSPQQVTAIAIGRNEGERLIRCLQSLLPQVGRVIFVDSGSTDGSAERAAEMGAEVVQLDMSKPFTAARARNAGFAKVSDGEFVQFVDGDCEVESGWIATALAAMAADPRLAITAGRRRERHPEASIYNRLCDAEWDTPIGPAQAVGGDMLVRRAALQQIGGFDPTLIAGEEPEMCLRMSRAGWSIRRLDAPMTIHDAAMTRYGQWARRSRRAGHAFAEVSWRYRDGPERFWQRETKRSVIWAIALPVLIVLAATVTPWAWWLLWAYPVQIARMALRDPDRKDRWPRAFYTMFGKFPEARGVLEFHLRRLMGRRSGLIEYK</sequence>
<evidence type="ECO:0000259" key="2">
    <source>
        <dbReference type="Pfam" id="PF00535"/>
    </source>
</evidence>
<dbReference type="Gene3D" id="3.90.550.10">
    <property type="entry name" value="Spore Coat Polysaccharide Biosynthesis Protein SpsA, Chain A"/>
    <property type="match status" value="1"/>
</dbReference>
<feature type="domain" description="Glycosyltransferase 2-like" evidence="2">
    <location>
        <begin position="33"/>
        <end position="142"/>
    </location>
</feature>
<dbReference type="Pfam" id="PF13632">
    <property type="entry name" value="Glyco_trans_2_3"/>
    <property type="match status" value="1"/>
</dbReference>
<dbReference type="Pfam" id="PF00535">
    <property type="entry name" value="Glycos_transf_2"/>
    <property type="match status" value="1"/>
</dbReference>
<comment type="caution">
    <text evidence="4">The sequence shown here is derived from an EMBL/GenBank/DDBJ whole genome shotgun (WGS) entry which is preliminary data.</text>
</comment>
<dbReference type="AlphaFoldDB" id="A0A6L6IVB2"/>
<evidence type="ECO:0000313" key="5">
    <source>
        <dbReference type="Proteomes" id="UP000478740"/>
    </source>
</evidence>
<evidence type="ECO:0000313" key="4">
    <source>
        <dbReference type="EMBL" id="MTH63242.1"/>
    </source>
</evidence>
<evidence type="ECO:0000259" key="3">
    <source>
        <dbReference type="Pfam" id="PF13632"/>
    </source>
</evidence>
<dbReference type="Proteomes" id="UP000478740">
    <property type="component" value="Unassembled WGS sequence"/>
</dbReference>
<keyword evidence="1" id="KW-0472">Membrane</keyword>
<dbReference type="InterPro" id="IPR029044">
    <property type="entry name" value="Nucleotide-diphossugar_trans"/>
</dbReference>
<dbReference type="PANTHER" id="PTHR43646">
    <property type="entry name" value="GLYCOSYLTRANSFERASE"/>
    <property type="match status" value="1"/>
</dbReference>
<keyword evidence="1" id="KW-1133">Transmembrane helix</keyword>
<accession>A0A6L6IVB2</accession>
<keyword evidence="5" id="KW-1185">Reference proteome</keyword>
<keyword evidence="1" id="KW-0812">Transmembrane</keyword>
<proteinExistence type="predicted"/>
<evidence type="ECO:0000256" key="1">
    <source>
        <dbReference type="SAM" id="Phobius"/>
    </source>
</evidence>
<dbReference type="PANTHER" id="PTHR43646:SF6">
    <property type="entry name" value="PRE-MYCOFACTOCIN GLYCOSYLTRANSFERASE"/>
    <property type="match status" value="1"/>
</dbReference>
<feature type="transmembrane region" description="Helical" evidence="1">
    <location>
        <begin position="259"/>
        <end position="286"/>
    </location>
</feature>
<gene>
    <name evidence="4" type="ORF">GL284_03035</name>
</gene>
<dbReference type="EMBL" id="WMII01000002">
    <property type="protein sequence ID" value="MTH63242.1"/>
    <property type="molecule type" value="Genomic_DNA"/>
</dbReference>
<name>A0A6L6IVB2_9RHOB</name>
<dbReference type="SUPFAM" id="SSF53448">
    <property type="entry name" value="Nucleotide-diphospho-sugar transferases"/>
    <property type="match status" value="1"/>
</dbReference>
<feature type="domain" description="Glycosyltransferase 2-like" evidence="3">
    <location>
        <begin position="161"/>
        <end position="285"/>
    </location>
</feature>
<reference evidence="4 5" key="1">
    <citation type="submission" date="2019-11" db="EMBL/GenBank/DDBJ databases">
        <authorList>
            <person name="Dong K."/>
        </authorList>
    </citation>
    <scope>NUCLEOTIDE SEQUENCE [LARGE SCALE GENOMIC DNA]</scope>
    <source>
        <strain evidence="4 5">DK608</strain>
    </source>
</reference>
<dbReference type="InterPro" id="IPR001173">
    <property type="entry name" value="Glyco_trans_2-like"/>
</dbReference>
<organism evidence="4 5">
    <name type="scientific">Paracoccus shanxieyensis</name>
    <dbReference type="NCBI Taxonomy" id="2675752"/>
    <lineage>
        <taxon>Bacteria</taxon>
        <taxon>Pseudomonadati</taxon>
        <taxon>Pseudomonadota</taxon>
        <taxon>Alphaproteobacteria</taxon>
        <taxon>Rhodobacterales</taxon>
        <taxon>Paracoccaceae</taxon>
        <taxon>Paracoccus</taxon>
    </lineage>
</organism>
<protein>
    <submittedName>
        <fullName evidence="4">Glycosyltransferase</fullName>
    </submittedName>
</protein>